<feature type="region of interest" description="Disordered" evidence="1">
    <location>
        <begin position="592"/>
        <end position="613"/>
    </location>
</feature>
<organism evidence="2 3">
    <name type="scientific">Cuscuta australis</name>
    <dbReference type="NCBI Taxonomy" id="267555"/>
    <lineage>
        <taxon>Eukaryota</taxon>
        <taxon>Viridiplantae</taxon>
        <taxon>Streptophyta</taxon>
        <taxon>Embryophyta</taxon>
        <taxon>Tracheophyta</taxon>
        <taxon>Spermatophyta</taxon>
        <taxon>Magnoliopsida</taxon>
        <taxon>eudicotyledons</taxon>
        <taxon>Gunneridae</taxon>
        <taxon>Pentapetalae</taxon>
        <taxon>asterids</taxon>
        <taxon>lamiids</taxon>
        <taxon>Solanales</taxon>
        <taxon>Convolvulaceae</taxon>
        <taxon>Cuscuteae</taxon>
        <taxon>Cuscuta</taxon>
        <taxon>Cuscuta subgen. Grammica</taxon>
        <taxon>Cuscuta sect. Cleistogrammica</taxon>
    </lineage>
</organism>
<proteinExistence type="predicted"/>
<evidence type="ECO:0000313" key="3">
    <source>
        <dbReference type="Proteomes" id="UP000249390"/>
    </source>
</evidence>
<gene>
    <name evidence="2" type="ORF">DM860_003860</name>
</gene>
<accession>A0A328CX38</accession>
<feature type="compositionally biased region" description="Basic and acidic residues" evidence="1">
    <location>
        <begin position="330"/>
        <end position="339"/>
    </location>
</feature>
<dbReference type="PANTHER" id="PTHR36741">
    <property type="entry name" value="OS07G0100500 PROTEIN"/>
    <property type="match status" value="1"/>
</dbReference>
<feature type="compositionally biased region" description="Polar residues" evidence="1">
    <location>
        <begin position="342"/>
        <end position="351"/>
    </location>
</feature>
<feature type="region of interest" description="Disordered" evidence="1">
    <location>
        <begin position="329"/>
        <end position="364"/>
    </location>
</feature>
<comment type="caution">
    <text evidence="2">The sequence shown here is derived from an EMBL/GenBank/DDBJ whole genome shotgun (WGS) entry which is preliminary data.</text>
</comment>
<keyword evidence="3" id="KW-1185">Reference proteome</keyword>
<name>A0A328CX38_9ASTE</name>
<evidence type="ECO:0000313" key="2">
    <source>
        <dbReference type="EMBL" id="RAL36938.1"/>
    </source>
</evidence>
<feature type="compositionally biased region" description="Basic and acidic residues" evidence="1">
    <location>
        <begin position="294"/>
        <end position="304"/>
    </location>
</feature>
<reference evidence="2 3" key="1">
    <citation type="submission" date="2018-06" db="EMBL/GenBank/DDBJ databases">
        <title>The Genome of Cuscuta australis (Dodder) Provides Insight into the Evolution of Plant Parasitism.</title>
        <authorList>
            <person name="Liu H."/>
        </authorList>
    </citation>
    <scope>NUCLEOTIDE SEQUENCE [LARGE SCALE GENOMIC DNA]</scope>
    <source>
        <strain evidence="3">cv. Yunnan</strain>
        <tissue evidence="2">Vines</tissue>
    </source>
</reference>
<dbReference type="PANTHER" id="PTHR36741:SF1">
    <property type="entry name" value="OS07G0100500 PROTEIN"/>
    <property type="match status" value="1"/>
</dbReference>
<dbReference type="Proteomes" id="UP000249390">
    <property type="component" value="Unassembled WGS sequence"/>
</dbReference>
<dbReference type="EMBL" id="NQVE01000217">
    <property type="protein sequence ID" value="RAL36938.1"/>
    <property type="molecule type" value="Genomic_DNA"/>
</dbReference>
<sequence>MANDGQNRSMNDRNMDDVDESVGACCPIEGTESAGTPMESGRSSAADGRRTGLAERLTEILVEDGDGDLLLQRSDQDCSVLQWLQALDMQVMGACRSDDRLKPLLKMNISTGAAEDCLLAYLSQHFEPAEVGMLVRCLCIPLVSVRVGKIKKQGTLMCPTSIRGNLTLSLLPTSDLRISFMGDDGSTDRLATLCSTFDCSAVEINGIPADQCGRSFVIKIPVGLNFYFWCSEKSKLLGDEMLRKMKDLLEKKPSLAELTGISESRLKRFAIHLRAHLVGSTIPTFDSSIDDSAASDRSESDQRTIQHHSSLSARSGSFKDTFLRNSLRNGSKERLKRLGDSSIVQPPNTQEPSEEGEDKPSSNNAMFQLLCSDSPCNTPGHMVQSNQSLGGSPYYCWCPPVSSLQYSLGTPHLPILSTEPLSFPAVFPPLSTAKAKLPLNFSSVSSLDLPPLLPDPLLRLPISQQIPTFTPLMCDPIVHIPFIDVCSSGGQGYLVSAGPGMSTAIPQAESVGDKSARETLRLLMSSSNPSNSPLMSVLPSFLPGNDEKMLSMLGSGTRGLYSSGGTLDIGVREFGGGKFVFEKTTEMASTSRGYCLDDDDGNDDDETSRDDML</sequence>
<dbReference type="AlphaFoldDB" id="A0A328CX38"/>
<feature type="region of interest" description="Disordered" evidence="1">
    <location>
        <begin position="288"/>
        <end position="312"/>
    </location>
</feature>
<evidence type="ECO:0000256" key="1">
    <source>
        <dbReference type="SAM" id="MobiDB-lite"/>
    </source>
</evidence>
<feature type="region of interest" description="Disordered" evidence="1">
    <location>
        <begin position="28"/>
        <end position="49"/>
    </location>
</feature>
<feature type="compositionally biased region" description="Acidic residues" evidence="1">
    <location>
        <begin position="596"/>
        <end position="613"/>
    </location>
</feature>
<protein>
    <submittedName>
        <fullName evidence="2">Uncharacterized protein</fullName>
    </submittedName>
</protein>